<protein>
    <submittedName>
        <fullName evidence="2">Uncharacterized protein</fullName>
    </submittedName>
</protein>
<feature type="region of interest" description="Disordered" evidence="1">
    <location>
        <begin position="1"/>
        <end position="55"/>
    </location>
</feature>
<accession>A0A0K0XZU0</accession>
<dbReference type="Proteomes" id="UP000066624">
    <property type="component" value="Chromosome"/>
</dbReference>
<organism evidence="2 3">
    <name type="scientific">Wenzhouxiangella marina</name>
    <dbReference type="NCBI Taxonomy" id="1579979"/>
    <lineage>
        <taxon>Bacteria</taxon>
        <taxon>Pseudomonadati</taxon>
        <taxon>Pseudomonadota</taxon>
        <taxon>Gammaproteobacteria</taxon>
        <taxon>Chromatiales</taxon>
        <taxon>Wenzhouxiangellaceae</taxon>
        <taxon>Wenzhouxiangella</taxon>
    </lineage>
</organism>
<evidence type="ECO:0000256" key="1">
    <source>
        <dbReference type="SAM" id="MobiDB-lite"/>
    </source>
</evidence>
<proteinExistence type="predicted"/>
<name>A0A0K0XZU0_9GAMM</name>
<keyword evidence="3" id="KW-1185">Reference proteome</keyword>
<reference evidence="2 3" key="1">
    <citation type="submission" date="2015-07" db="EMBL/GenBank/DDBJ databases">
        <authorList>
            <person name="Noorani M."/>
        </authorList>
    </citation>
    <scope>NUCLEOTIDE SEQUENCE [LARGE SCALE GENOMIC DNA]</scope>
    <source>
        <strain evidence="2 3">KCTC 42284</strain>
    </source>
</reference>
<sequence length="219" mass="23302">MFGSSVASGGPGWLRSASGSPWPGTRESPRPKACHPHPPRGQSKPRRVGRPSAADGPCARLLRQCDGETLQWPLKALRTHAESIASNSTIEDHVDGTTNPCYAIEVLRSGPQAVPSKPRRVGRPHAADGPCARLLRQCDGETLQWPLKALRTHAESIASNSTIEDHVDGTTNPCYAIEVLRSVVRVGRSGVIGSLRPSGARAAGLRRGASGLRPIALRL</sequence>
<dbReference type="EMBL" id="CP012154">
    <property type="protein sequence ID" value="AKS43141.1"/>
    <property type="molecule type" value="Genomic_DNA"/>
</dbReference>
<feature type="compositionally biased region" description="Basic residues" evidence="1">
    <location>
        <begin position="32"/>
        <end position="49"/>
    </location>
</feature>
<dbReference type="AlphaFoldDB" id="A0A0K0XZU0"/>
<evidence type="ECO:0000313" key="2">
    <source>
        <dbReference type="EMBL" id="AKS43141.1"/>
    </source>
</evidence>
<evidence type="ECO:0000313" key="3">
    <source>
        <dbReference type="Proteomes" id="UP000066624"/>
    </source>
</evidence>
<gene>
    <name evidence="2" type="ORF">WM2015_2784</name>
</gene>
<dbReference type="KEGG" id="wma:WM2015_2784"/>